<proteinExistence type="predicted"/>
<reference evidence="1" key="1">
    <citation type="journal article" date="2018" name="Virology">
        <title>A giant virus infecting green algae encodes key fermentation genes.</title>
        <authorList>
            <person name="Schvarcz C.R."/>
            <person name="Steward G.F."/>
        </authorList>
    </citation>
    <scope>NUCLEOTIDE SEQUENCE [LARGE SCALE GENOMIC DNA]</scope>
</reference>
<sequence length="206" mass="24430">MIEDDNFIDFSNECINKIVDFIGTVESKSDLRKFNDMYQHMFQLQRRCIVTGDAQSIEQFKREWKIREPVITGHSYEEEDDDYGEEPSQQQLEEFKKTVDAWFQIDDEEKALKKQVAERSLLKKKLTATIVSFMDRYSIDDLNAKDGKLRMFKKQVKKLPSKSVQLQRIEEFFSGQEEEVQRFNSIVFEAKQEERCGIRRLKASSK</sequence>
<evidence type="ECO:0000313" key="2">
    <source>
        <dbReference type="Proteomes" id="UP000244773"/>
    </source>
</evidence>
<dbReference type="Proteomes" id="UP000244773">
    <property type="component" value="Segment"/>
</dbReference>
<dbReference type="EMBL" id="KY322437">
    <property type="protein sequence ID" value="AUF82132.1"/>
    <property type="molecule type" value="Genomic_DNA"/>
</dbReference>
<name>A0A2P0VML9_9VIRU</name>
<protein>
    <submittedName>
        <fullName evidence="1">Uncharacterized protein</fullName>
    </submittedName>
</protein>
<gene>
    <name evidence="1" type="ORF">TetV_040</name>
</gene>
<dbReference type="InterPro" id="IPR043918">
    <property type="entry name" value="DUF5760"/>
</dbReference>
<evidence type="ECO:0000313" key="1">
    <source>
        <dbReference type="EMBL" id="AUF82132.1"/>
    </source>
</evidence>
<dbReference type="Pfam" id="PF19064">
    <property type="entry name" value="DUF5760"/>
    <property type="match status" value="1"/>
</dbReference>
<keyword evidence="2" id="KW-1185">Reference proteome</keyword>
<accession>A0A2P0VML9</accession>
<organism evidence="1">
    <name type="scientific">Tetraselmis virus 1</name>
    <dbReference type="NCBI Taxonomy" id="2060617"/>
    <lineage>
        <taxon>Viruses</taxon>
        <taxon>Varidnaviria</taxon>
        <taxon>Bamfordvirae</taxon>
        <taxon>Nucleocytoviricota</taxon>
        <taxon>Megaviricetes</taxon>
        <taxon>Imitervirales</taxon>
        <taxon>Allomimiviridae</taxon>
        <taxon>Oceanusvirus</taxon>
        <taxon>Oceanusvirus kaneohense</taxon>
    </lineage>
</organism>